<proteinExistence type="predicted"/>
<sequence>MPKNQKIFERTRMTFNDLVAGRKRRIDRDDEEDTSPSRPSPPSPPKRTKNTIETVSSPIILDDEDKTTELLQKIIQQNSEINKKVDELLARQNAIEERIYPSKEQFYNATVDYMSENHAIYFGQLSEVRWSVLYNKDISQQLMHKHRSLRGALTSRTKEALFSVFGEIDLPPISTNATPREIHLWKKSPSIKQCYEKLEQQINKDGGPNTPTYISRILEKVWPDSSLASNKQVAYAVSVCHVILDPTNDNIQITKSIIESKMKRNLKNILKKRGIKSDDEDSDNDRVSRTSVQSQFELVEVTEELVGTSASSAH</sequence>
<evidence type="ECO:0000313" key="3">
    <source>
        <dbReference type="EMBL" id="CAG8701620.1"/>
    </source>
</evidence>
<feature type="coiled-coil region" evidence="1">
    <location>
        <begin position="71"/>
        <end position="98"/>
    </location>
</feature>
<accession>A0A9N9HR90</accession>
<evidence type="ECO:0000313" key="4">
    <source>
        <dbReference type="Proteomes" id="UP000789375"/>
    </source>
</evidence>
<feature type="compositionally biased region" description="Basic and acidic residues" evidence="2">
    <location>
        <begin position="1"/>
        <end position="12"/>
    </location>
</feature>
<keyword evidence="4" id="KW-1185">Reference proteome</keyword>
<dbReference type="AlphaFoldDB" id="A0A9N9HR90"/>
<gene>
    <name evidence="3" type="ORF">FMOSSE_LOCUS13845</name>
</gene>
<dbReference type="EMBL" id="CAJVPP010009040">
    <property type="protein sequence ID" value="CAG8701620.1"/>
    <property type="molecule type" value="Genomic_DNA"/>
</dbReference>
<evidence type="ECO:0000256" key="1">
    <source>
        <dbReference type="SAM" id="Coils"/>
    </source>
</evidence>
<dbReference type="Proteomes" id="UP000789375">
    <property type="component" value="Unassembled WGS sequence"/>
</dbReference>
<protein>
    <submittedName>
        <fullName evidence="3">15283_t:CDS:1</fullName>
    </submittedName>
</protein>
<name>A0A9N9HR90_FUNMO</name>
<keyword evidence="1" id="KW-0175">Coiled coil</keyword>
<feature type="region of interest" description="Disordered" evidence="2">
    <location>
        <begin position="1"/>
        <end position="50"/>
    </location>
</feature>
<evidence type="ECO:0000256" key="2">
    <source>
        <dbReference type="SAM" id="MobiDB-lite"/>
    </source>
</evidence>
<organism evidence="3 4">
    <name type="scientific">Funneliformis mosseae</name>
    <name type="common">Endomycorrhizal fungus</name>
    <name type="synonym">Glomus mosseae</name>
    <dbReference type="NCBI Taxonomy" id="27381"/>
    <lineage>
        <taxon>Eukaryota</taxon>
        <taxon>Fungi</taxon>
        <taxon>Fungi incertae sedis</taxon>
        <taxon>Mucoromycota</taxon>
        <taxon>Glomeromycotina</taxon>
        <taxon>Glomeromycetes</taxon>
        <taxon>Glomerales</taxon>
        <taxon>Glomeraceae</taxon>
        <taxon>Funneliformis</taxon>
    </lineage>
</organism>
<comment type="caution">
    <text evidence="3">The sequence shown here is derived from an EMBL/GenBank/DDBJ whole genome shotgun (WGS) entry which is preliminary data.</text>
</comment>
<reference evidence="3" key="1">
    <citation type="submission" date="2021-06" db="EMBL/GenBank/DDBJ databases">
        <authorList>
            <person name="Kallberg Y."/>
            <person name="Tangrot J."/>
            <person name="Rosling A."/>
        </authorList>
    </citation>
    <scope>NUCLEOTIDE SEQUENCE</scope>
    <source>
        <strain evidence="3">87-6 pot B 2015</strain>
    </source>
</reference>